<gene>
    <name evidence="2" type="ORF">Clacol_005334</name>
</gene>
<organism evidence="2 3">
    <name type="scientific">Clathrus columnatus</name>
    <dbReference type="NCBI Taxonomy" id="1419009"/>
    <lineage>
        <taxon>Eukaryota</taxon>
        <taxon>Fungi</taxon>
        <taxon>Dikarya</taxon>
        <taxon>Basidiomycota</taxon>
        <taxon>Agaricomycotina</taxon>
        <taxon>Agaricomycetes</taxon>
        <taxon>Phallomycetidae</taxon>
        <taxon>Phallales</taxon>
        <taxon>Clathraceae</taxon>
        <taxon>Clathrus</taxon>
    </lineage>
</organism>
<feature type="domain" description="Heterokaryon incompatibility" evidence="1">
    <location>
        <begin position="274"/>
        <end position="360"/>
    </location>
</feature>
<evidence type="ECO:0000259" key="1">
    <source>
        <dbReference type="Pfam" id="PF06985"/>
    </source>
</evidence>
<keyword evidence="3" id="KW-1185">Reference proteome</keyword>
<evidence type="ECO:0000313" key="3">
    <source>
        <dbReference type="Proteomes" id="UP001050691"/>
    </source>
</evidence>
<dbReference type="InterPro" id="IPR010730">
    <property type="entry name" value="HET"/>
</dbReference>
<accession>A0AAV5AC93</accession>
<reference evidence="2" key="1">
    <citation type="submission" date="2021-10" db="EMBL/GenBank/DDBJ databases">
        <title>De novo Genome Assembly of Clathrus columnatus (Basidiomycota, Fungi) Using Illumina and Nanopore Sequence Data.</title>
        <authorList>
            <person name="Ogiso-Tanaka E."/>
            <person name="Itagaki H."/>
            <person name="Hosoya T."/>
            <person name="Hosaka K."/>
        </authorList>
    </citation>
    <scope>NUCLEOTIDE SEQUENCE</scope>
    <source>
        <strain evidence="2">MO-923</strain>
    </source>
</reference>
<dbReference type="AlphaFoldDB" id="A0AAV5AC93"/>
<dbReference type="Proteomes" id="UP001050691">
    <property type="component" value="Unassembled WGS sequence"/>
</dbReference>
<dbReference type="Pfam" id="PF06985">
    <property type="entry name" value="HET"/>
    <property type="match status" value="1"/>
</dbReference>
<evidence type="ECO:0000313" key="2">
    <source>
        <dbReference type="EMBL" id="GJJ11103.1"/>
    </source>
</evidence>
<dbReference type="EMBL" id="BPWL01000006">
    <property type="protein sequence ID" value="GJJ11103.1"/>
    <property type="molecule type" value="Genomic_DNA"/>
</dbReference>
<name>A0AAV5AC93_9AGAM</name>
<proteinExistence type="predicted"/>
<sequence length="717" mass="81763">MDHFILPPGAQHYITVPYKCIEPYDNGDFATYPERKGWTIDDIEGKDDYGHRKPEEIEMFFQSWLFFGVLVQVFKVVDIEINVDDFIDRDKGVVTTCKFPELMEEYAMVWKKTWPDDISFELASAPNAIAVTKILSAVFRIMRPYCYNPVAGGSLSVRSSPLSPEIVVSIVGLAITFYNAGRYLYMEFGTLISYNIGTPLLRSLLEKKWCPFHVTAMQTELRLDAQYYVAALPGLPETELQRHSDCTGIRCMEKPVDEDTYVLKHAIEASSLPYISISHVWSDGMGNPKQNALPACLLESIQRMVNGVDFPGRESDHEHVGFWMDTLCIPVDPKHDAQRKATIIKMRQIYQEASAVLVLESQLQTVLSTVPIVERCWTRRLWTYQEGGLSKWLCIQFHDKSLVLHKIHDEAVYPNAPERRGDNMISQTRSSLAFQFIDNVQSQFGLLQGGLFRWVANGTIDTLRWIAFLPMASSYSSRMTTRQSDESLCLASVLHLDLTPLVQLKGPDGLKSKDKETRRRADRALGDERMAFPRLPLEGFRWAPRTYLGELPWFADQDVTPAYKDHDESQAIVYTDKKNRAGLLVRFPLVTFNYHPSFDVSGERFFMVTRTGDKAPNNDIVGRYFIEPVGLHHLEGFSWAVNVSYRLVMEIPRENRVVGKTILAVFGPLLPWKRKIPRIRHERLMRVTPLPLQSSSDGVSVPTFEGTEVPECSLIIA</sequence>
<protein>
    <recommendedName>
        <fullName evidence="1">Heterokaryon incompatibility domain-containing protein</fullName>
    </recommendedName>
</protein>
<comment type="caution">
    <text evidence="2">The sequence shown here is derived from an EMBL/GenBank/DDBJ whole genome shotgun (WGS) entry which is preliminary data.</text>
</comment>
<dbReference type="PANTHER" id="PTHR39596:SF3">
    <property type="entry name" value="HETEROKARYON INCOMPATIBILITY DOMAIN-CONTAINING PROTEIN"/>
    <property type="match status" value="1"/>
</dbReference>
<dbReference type="PANTHER" id="PTHR39596">
    <property type="match status" value="1"/>
</dbReference>